<reference evidence="2" key="1">
    <citation type="submission" date="2021-05" db="EMBL/GenBank/DDBJ databases">
        <title>Comparative genomics of three Colletotrichum scovillei strains and genetic complementation revealed genes involved fungal growth and virulence on chili pepper.</title>
        <authorList>
            <person name="Hsieh D.-K."/>
            <person name="Chuang S.-C."/>
            <person name="Chen C.-Y."/>
            <person name="Chao Y.-T."/>
            <person name="Lu M.-Y.J."/>
            <person name="Lee M.-H."/>
            <person name="Shih M.-C."/>
        </authorList>
    </citation>
    <scope>NUCLEOTIDE SEQUENCE</scope>
    <source>
        <strain evidence="2">Coll-153</strain>
    </source>
</reference>
<dbReference type="Gene3D" id="3.40.50.150">
    <property type="entry name" value="Vaccinia Virus protein VP39"/>
    <property type="match status" value="2"/>
</dbReference>
<keyword evidence="2" id="KW-0489">Methyltransferase</keyword>
<organism evidence="2 3">
    <name type="scientific">Colletotrichum scovillei</name>
    <dbReference type="NCBI Taxonomy" id="1209932"/>
    <lineage>
        <taxon>Eukaryota</taxon>
        <taxon>Fungi</taxon>
        <taxon>Dikarya</taxon>
        <taxon>Ascomycota</taxon>
        <taxon>Pezizomycotina</taxon>
        <taxon>Sordariomycetes</taxon>
        <taxon>Hypocreomycetidae</taxon>
        <taxon>Glomerellales</taxon>
        <taxon>Glomerellaceae</taxon>
        <taxon>Colletotrichum</taxon>
        <taxon>Colletotrichum acutatum species complex</taxon>
    </lineage>
</organism>
<dbReference type="SUPFAM" id="SSF53335">
    <property type="entry name" value="S-adenosyl-L-methionine-dependent methyltransferases"/>
    <property type="match status" value="2"/>
</dbReference>
<gene>
    <name evidence="2" type="ORF">JMJ77_008577</name>
</gene>
<comment type="similarity">
    <text evidence="1">Belongs to the methyltransferase superfamily. LaeA methyltransferase family.</text>
</comment>
<dbReference type="GO" id="GO:0008168">
    <property type="term" value="F:methyltransferase activity"/>
    <property type="evidence" value="ECO:0007669"/>
    <property type="project" value="UniProtKB-KW"/>
</dbReference>
<accession>A0A9P7UHP0</accession>
<name>A0A9P7UHP0_9PEZI</name>
<evidence type="ECO:0000313" key="3">
    <source>
        <dbReference type="Proteomes" id="UP000699042"/>
    </source>
</evidence>
<dbReference type="InterPro" id="IPR029063">
    <property type="entry name" value="SAM-dependent_MTases_sf"/>
</dbReference>
<evidence type="ECO:0000313" key="2">
    <source>
        <dbReference type="EMBL" id="KAG7056126.1"/>
    </source>
</evidence>
<comment type="caution">
    <text evidence="2">The sequence shown here is derived from an EMBL/GenBank/DDBJ whole genome shotgun (WGS) entry which is preliminary data.</text>
</comment>
<sequence length="694" mass="78236">MALNHLYWPFRFLIFYINCKNLTPGKASPALLNASLVSSATMLATDSSAVPSALNIAPSVQANDAVELVADEVADDSSSELGESITSSSTSVSSSILDYRLENGRTYHKYKDGKYSFPNDEREQDRLDLQHNLFLLTFDNALGLAPPNAKDSKTKRVFDIGTGTGIWAIDYGEDHEDSEVLGIDLSPSMPEFIPPNTPGGYFEIQEPDLFPKSDDKTLKPDSALVMCLNLMYDASVMMGRPYQETPPLVRVMEEVGFVDVEMHVFKWPSNSWPKDPKYKELGIWNNENFCNGFEAFTMAPLTRAHHWTQEEVHLFLIDVRKDLRDRHIHAYWPMVKDLTSTFDAFVLVPFPTMSSNTTSAAPAATNLATVKGPGHIIPQDAPDDNASELRESIASSSTSITSSILDYRIENGRTYHKYKDGQYHIPNDASESDRLDLQHNLFLLTLDNKLGLAPPNAPDSKVNRALDVGTGTGIWAVDFGEEHPEAEVLGIDLSPSMPQFIPPNVRFEIDDLEEPWVYSQPFDYIHTRAMNSSITDWKVYIKKCFDNLNSGGFLELQEYDVFVKSDDGTLKPEHAVSRCVDLIYDASIKFGRPYQHIEPLAEMMREVGFVDVAIQSDKWPSNAWARDPKYKELGMWNHENMSSGVEGFTMAAFTRIHNWTKEEVQAFLVDVRKDLKDRSIHGYWTVYNIHGRKP</sequence>
<evidence type="ECO:0000256" key="1">
    <source>
        <dbReference type="ARBA" id="ARBA00038158"/>
    </source>
</evidence>
<dbReference type="CDD" id="cd02440">
    <property type="entry name" value="AdoMet_MTases"/>
    <property type="match status" value="2"/>
</dbReference>
<dbReference type="EMBL" id="JAESDN010000002">
    <property type="protein sequence ID" value="KAG7056126.1"/>
    <property type="molecule type" value="Genomic_DNA"/>
</dbReference>
<dbReference type="PANTHER" id="PTHR43591">
    <property type="entry name" value="METHYLTRANSFERASE"/>
    <property type="match status" value="1"/>
</dbReference>
<dbReference type="Proteomes" id="UP000699042">
    <property type="component" value="Unassembled WGS sequence"/>
</dbReference>
<proteinExistence type="inferred from homology"/>
<dbReference type="Pfam" id="PF13489">
    <property type="entry name" value="Methyltransf_23"/>
    <property type="match status" value="1"/>
</dbReference>
<keyword evidence="2" id="KW-0808">Transferase</keyword>
<dbReference type="AlphaFoldDB" id="A0A9P7UHP0"/>
<protein>
    <submittedName>
        <fullName evidence="2">Methyltransferase domain-containing protein</fullName>
    </submittedName>
</protein>
<keyword evidence="3" id="KW-1185">Reference proteome</keyword>
<dbReference type="PANTHER" id="PTHR43591:SF31">
    <property type="entry name" value="LAEA-LIKE, PUTATIVE (AFU_ORTHOLOGUE AFUA_8G01930)-RELATED"/>
    <property type="match status" value="1"/>
</dbReference>
<dbReference type="GO" id="GO:0032259">
    <property type="term" value="P:methylation"/>
    <property type="evidence" value="ECO:0007669"/>
    <property type="project" value="UniProtKB-KW"/>
</dbReference>